<feature type="region of interest" description="Disordered" evidence="3">
    <location>
        <begin position="237"/>
        <end position="259"/>
    </location>
</feature>
<evidence type="ECO:0000313" key="5">
    <source>
        <dbReference type="EMBL" id="CAK9143517.1"/>
    </source>
</evidence>
<dbReference type="SMART" id="SM00360">
    <property type="entry name" value="RRM"/>
    <property type="match status" value="2"/>
</dbReference>
<reference evidence="5 6" key="1">
    <citation type="submission" date="2024-02" db="EMBL/GenBank/DDBJ databases">
        <authorList>
            <person name="Vignale AGUSTIN F."/>
            <person name="Sosa J E."/>
            <person name="Modenutti C."/>
        </authorList>
    </citation>
    <scope>NUCLEOTIDE SEQUENCE [LARGE SCALE GENOMIC DNA]</scope>
</reference>
<keyword evidence="6" id="KW-1185">Reference proteome</keyword>
<dbReference type="PANTHER" id="PTHR48025:SF6">
    <property type="entry name" value="RRM DOMAIN-CONTAINING PROTEIN"/>
    <property type="match status" value="1"/>
</dbReference>
<dbReference type="CDD" id="cd00590">
    <property type="entry name" value="RRM_SF"/>
    <property type="match status" value="1"/>
</dbReference>
<evidence type="ECO:0000259" key="4">
    <source>
        <dbReference type="PROSITE" id="PS50102"/>
    </source>
</evidence>
<dbReference type="SUPFAM" id="SSF54928">
    <property type="entry name" value="RNA-binding domain, RBD"/>
    <property type="match status" value="2"/>
</dbReference>
<protein>
    <recommendedName>
        <fullName evidence="4">RRM domain-containing protein</fullName>
    </recommendedName>
</protein>
<evidence type="ECO:0000256" key="3">
    <source>
        <dbReference type="SAM" id="MobiDB-lite"/>
    </source>
</evidence>
<evidence type="ECO:0000256" key="2">
    <source>
        <dbReference type="PROSITE-ProRule" id="PRU00176"/>
    </source>
</evidence>
<organism evidence="5 6">
    <name type="scientific">Ilex paraguariensis</name>
    <name type="common">yerba mate</name>
    <dbReference type="NCBI Taxonomy" id="185542"/>
    <lineage>
        <taxon>Eukaryota</taxon>
        <taxon>Viridiplantae</taxon>
        <taxon>Streptophyta</taxon>
        <taxon>Embryophyta</taxon>
        <taxon>Tracheophyta</taxon>
        <taxon>Spermatophyta</taxon>
        <taxon>Magnoliopsida</taxon>
        <taxon>eudicotyledons</taxon>
        <taxon>Gunneridae</taxon>
        <taxon>Pentapetalae</taxon>
        <taxon>asterids</taxon>
        <taxon>campanulids</taxon>
        <taxon>Aquifoliales</taxon>
        <taxon>Aquifoliaceae</taxon>
        <taxon>Ilex</taxon>
    </lineage>
</organism>
<dbReference type="PANTHER" id="PTHR48025">
    <property type="entry name" value="OS02G0815200 PROTEIN"/>
    <property type="match status" value="1"/>
</dbReference>
<dbReference type="InterPro" id="IPR012677">
    <property type="entry name" value="Nucleotide-bd_a/b_plait_sf"/>
</dbReference>
<evidence type="ECO:0000313" key="6">
    <source>
        <dbReference type="Proteomes" id="UP001642360"/>
    </source>
</evidence>
<dbReference type="InterPro" id="IPR050502">
    <property type="entry name" value="Euk_RNA-bind_prot"/>
</dbReference>
<name>A0ABC8RNB7_9AQUA</name>
<evidence type="ECO:0000256" key="1">
    <source>
        <dbReference type="ARBA" id="ARBA00022884"/>
    </source>
</evidence>
<sequence length="259" mass="28730">MAALQLAISNSTRTVSIKFPLCSPTQLSLTPTRKLSFEVCSSVQEIAVEEKPEKTQQPDQRRKLFVLNLPWSYAVADIKNLFGECGTVVDVEFIKQKDGKNRGFAFVTMASAEEAQAVIEKFDSNELLGRIIRIEFAKRFKKPLRSPPAPASPPPRETRHKLYVSNLAWKARSTHLRELFSANFEPVSARVVFDSPSGRSGGYGFVSFATKEEAEAALSALDGKELLGRPISLKISEKNIDEPAKKEEGMTDEQPAVID</sequence>
<gene>
    <name evidence="5" type="ORF">ILEXP_LOCUS11230</name>
</gene>
<feature type="domain" description="RRM" evidence="4">
    <location>
        <begin position="62"/>
        <end position="139"/>
    </location>
</feature>
<dbReference type="PROSITE" id="PS50102">
    <property type="entry name" value="RRM"/>
    <property type="match status" value="2"/>
</dbReference>
<keyword evidence="1 2" id="KW-0694">RNA-binding</keyword>
<dbReference type="AlphaFoldDB" id="A0ABC8RNB7"/>
<feature type="compositionally biased region" description="Basic and acidic residues" evidence="3">
    <location>
        <begin position="237"/>
        <end position="249"/>
    </location>
</feature>
<dbReference type="GO" id="GO:0003723">
    <property type="term" value="F:RNA binding"/>
    <property type="evidence" value="ECO:0007669"/>
    <property type="project" value="UniProtKB-UniRule"/>
</dbReference>
<dbReference type="InterPro" id="IPR035979">
    <property type="entry name" value="RBD_domain_sf"/>
</dbReference>
<proteinExistence type="predicted"/>
<feature type="domain" description="RRM" evidence="4">
    <location>
        <begin position="160"/>
        <end position="238"/>
    </location>
</feature>
<comment type="caution">
    <text evidence="5">The sequence shown here is derived from an EMBL/GenBank/DDBJ whole genome shotgun (WGS) entry which is preliminary data.</text>
</comment>
<dbReference type="Pfam" id="PF00076">
    <property type="entry name" value="RRM_1"/>
    <property type="match status" value="2"/>
</dbReference>
<dbReference type="EMBL" id="CAUOFW020001306">
    <property type="protein sequence ID" value="CAK9143517.1"/>
    <property type="molecule type" value="Genomic_DNA"/>
</dbReference>
<dbReference type="Gene3D" id="3.30.70.330">
    <property type="match status" value="2"/>
</dbReference>
<dbReference type="InterPro" id="IPR000504">
    <property type="entry name" value="RRM_dom"/>
</dbReference>
<dbReference type="Proteomes" id="UP001642360">
    <property type="component" value="Unassembled WGS sequence"/>
</dbReference>
<accession>A0ABC8RNB7</accession>